<dbReference type="Proteomes" id="UP000182661">
    <property type="component" value="Unassembled WGS sequence"/>
</dbReference>
<evidence type="ECO:0000256" key="5">
    <source>
        <dbReference type="ARBA" id="ARBA00023136"/>
    </source>
</evidence>
<reference evidence="7 8" key="1">
    <citation type="submission" date="2016-02" db="EMBL/GenBank/DDBJ databases">
        <title>Genome sequencing of a beta-galactosidase producing bacteria Rhizobium sp. 59.</title>
        <authorList>
            <person name="Wang D."/>
            <person name="Kot W."/>
            <person name="Qin Y."/>
            <person name="Hansen L."/>
            <person name="Naqvi K."/>
            <person name="Rensing C."/>
        </authorList>
    </citation>
    <scope>NUCLEOTIDE SEQUENCE [LARGE SCALE GENOMIC DNA]</scope>
    <source>
        <strain evidence="7 8">59</strain>
    </source>
</reference>
<dbReference type="InterPro" id="IPR001851">
    <property type="entry name" value="ABC_transp_permease"/>
</dbReference>
<evidence type="ECO:0000256" key="4">
    <source>
        <dbReference type="ARBA" id="ARBA00022989"/>
    </source>
</evidence>
<dbReference type="PANTHER" id="PTHR30482">
    <property type="entry name" value="HIGH-AFFINITY BRANCHED-CHAIN AMINO ACID TRANSPORT SYSTEM PERMEASE"/>
    <property type="match status" value="1"/>
</dbReference>
<keyword evidence="5 6" id="KW-0472">Membrane</keyword>
<dbReference type="OrthoDB" id="9804361at2"/>
<evidence type="ECO:0000313" key="7">
    <source>
        <dbReference type="EMBL" id="OJF97787.1"/>
    </source>
</evidence>
<dbReference type="GO" id="GO:0015658">
    <property type="term" value="F:branched-chain amino acid transmembrane transporter activity"/>
    <property type="evidence" value="ECO:0007669"/>
    <property type="project" value="InterPro"/>
</dbReference>
<name>A0A657LT92_9HYPH</name>
<keyword evidence="4 6" id="KW-1133">Transmembrane helix</keyword>
<keyword evidence="3 6" id="KW-0812">Transmembrane</keyword>
<evidence type="ECO:0000256" key="2">
    <source>
        <dbReference type="ARBA" id="ARBA00022475"/>
    </source>
</evidence>
<keyword evidence="8" id="KW-1185">Reference proteome</keyword>
<dbReference type="PANTHER" id="PTHR30482:SF17">
    <property type="entry name" value="ABC TRANSPORTER ATP-BINDING PROTEIN"/>
    <property type="match status" value="1"/>
</dbReference>
<feature type="transmembrane region" description="Helical" evidence="6">
    <location>
        <begin position="222"/>
        <end position="245"/>
    </location>
</feature>
<protein>
    <submittedName>
        <fullName evidence="7">ABC transporter permease</fullName>
    </submittedName>
</protein>
<feature type="transmembrane region" description="Helical" evidence="6">
    <location>
        <begin position="293"/>
        <end position="315"/>
    </location>
</feature>
<dbReference type="Pfam" id="PF02653">
    <property type="entry name" value="BPD_transp_2"/>
    <property type="match status" value="1"/>
</dbReference>
<feature type="transmembrane region" description="Helical" evidence="6">
    <location>
        <begin position="54"/>
        <end position="87"/>
    </location>
</feature>
<feature type="transmembrane region" description="Helical" evidence="6">
    <location>
        <begin position="170"/>
        <end position="191"/>
    </location>
</feature>
<evidence type="ECO:0000313" key="8">
    <source>
        <dbReference type="Proteomes" id="UP000182661"/>
    </source>
</evidence>
<comment type="caution">
    <text evidence="7">The sequence shown here is derived from an EMBL/GenBank/DDBJ whole genome shotgun (WGS) entry which is preliminary data.</text>
</comment>
<evidence type="ECO:0000256" key="3">
    <source>
        <dbReference type="ARBA" id="ARBA00022692"/>
    </source>
</evidence>
<evidence type="ECO:0000256" key="6">
    <source>
        <dbReference type="SAM" id="Phobius"/>
    </source>
</evidence>
<dbReference type="InterPro" id="IPR043428">
    <property type="entry name" value="LivM-like"/>
</dbReference>
<feature type="transmembrane region" description="Helical" evidence="6">
    <location>
        <begin position="99"/>
        <end position="121"/>
    </location>
</feature>
<sequence length="344" mass="36919">MTTIPQSIAHGITIERWTRASRLALGGVAIALVLFAIAPLTLGAGAIDRLTALFIYVILAAMWNALAGFGGLVSVGQQVFFGLGAYFTIRLADAGLNPFLSLFAAALITGAISLPLSLFMLRLKGGEFAIGMWVISALTHMLVNLDRLIQGETGTSLISLNVYDSGTRRVVIYWLALASMAALLGLLFTLLRSRAGAAIQAIRDNEDAATSLGVRVIATKRLLFVLAAFGIAVAGALWLATATTFQPKTYFSVQWTAYMIFMVLVGGIGKFEGAILGAVLFFVIETFFGAMGVWYLIGLGATAVLFSLFLPHGLWGEIERRFDLRLLPVGYRVKFSGTPDTPRN</sequence>
<organism evidence="7 8">
    <name type="scientific">Pararhizobium antarcticum</name>
    <dbReference type="NCBI Taxonomy" id="1798805"/>
    <lineage>
        <taxon>Bacteria</taxon>
        <taxon>Pseudomonadati</taxon>
        <taxon>Pseudomonadota</taxon>
        <taxon>Alphaproteobacteria</taxon>
        <taxon>Hyphomicrobiales</taxon>
        <taxon>Rhizobiaceae</taxon>
        <taxon>Rhizobium/Agrobacterium group</taxon>
        <taxon>Pararhizobium</taxon>
    </lineage>
</organism>
<dbReference type="GO" id="GO:0005886">
    <property type="term" value="C:plasma membrane"/>
    <property type="evidence" value="ECO:0007669"/>
    <property type="project" value="UniProtKB-SubCell"/>
</dbReference>
<dbReference type="EMBL" id="LSRP01000080">
    <property type="protein sequence ID" value="OJF97787.1"/>
    <property type="molecule type" value="Genomic_DNA"/>
</dbReference>
<comment type="subcellular location">
    <subcellularLocation>
        <location evidence="1">Cell membrane</location>
        <topology evidence="1">Multi-pass membrane protein</topology>
    </subcellularLocation>
</comment>
<dbReference type="AlphaFoldDB" id="A0A657LT92"/>
<dbReference type="RefSeq" id="WP_071832861.1">
    <property type="nucleotide sequence ID" value="NZ_LSRP01000080.1"/>
</dbReference>
<gene>
    <name evidence="7" type="ORF">AX760_16140</name>
</gene>
<keyword evidence="2" id="KW-1003">Cell membrane</keyword>
<evidence type="ECO:0000256" key="1">
    <source>
        <dbReference type="ARBA" id="ARBA00004651"/>
    </source>
</evidence>
<dbReference type="CDD" id="cd06581">
    <property type="entry name" value="TM_PBP1_LivM_like"/>
    <property type="match status" value="1"/>
</dbReference>
<feature type="transmembrane region" description="Helical" evidence="6">
    <location>
        <begin position="257"/>
        <end position="284"/>
    </location>
</feature>
<feature type="transmembrane region" description="Helical" evidence="6">
    <location>
        <begin position="23"/>
        <end position="42"/>
    </location>
</feature>
<accession>A0A657LT92</accession>
<proteinExistence type="predicted"/>